<comment type="subcellular location">
    <subcellularLocation>
        <location evidence="2">Cytoplasm</location>
    </subcellularLocation>
    <subcellularLocation>
        <location evidence="1">Nucleus</location>
    </subcellularLocation>
</comment>
<comment type="similarity">
    <text evidence="3">Belongs to the WHI5/NRM1 family.</text>
</comment>
<dbReference type="Pfam" id="PF08528">
    <property type="entry name" value="Whi5"/>
    <property type="match status" value="1"/>
</dbReference>
<feature type="region of interest" description="Disordered" evidence="9">
    <location>
        <begin position="170"/>
        <end position="232"/>
    </location>
</feature>
<accession>A0A9P8IHZ8</accession>
<feature type="compositionally biased region" description="Polar residues" evidence="9">
    <location>
        <begin position="218"/>
        <end position="228"/>
    </location>
</feature>
<keyword evidence="4" id="KW-0963">Cytoplasm</keyword>
<feature type="compositionally biased region" description="Low complexity" evidence="9">
    <location>
        <begin position="189"/>
        <end position="201"/>
    </location>
</feature>
<evidence type="ECO:0000256" key="1">
    <source>
        <dbReference type="ARBA" id="ARBA00004123"/>
    </source>
</evidence>
<evidence type="ECO:0000256" key="6">
    <source>
        <dbReference type="ARBA" id="ARBA00023015"/>
    </source>
</evidence>
<evidence type="ECO:0000313" key="11">
    <source>
        <dbReference type="Proteomes" id="UP000750711"/>
    </source>
</evidence>
<keyword evidence="5" id="KW-0678">Repressor</keyword>
<protein>
    <recommendedName>
        <fullName evidence="12">Cyclin-dependent kinase</fullName>
    </recommendedName>
</protein>
<keyword evidence="11" id="KW-1185">Reference proteome</keyword>
<evidence type="ECO:0000256" key="4">
    <source>
        <dbReference type="ARBA" id="ARBA00022490"/>
    </source>
</evidence>
<dbReference type="InterPro" id="IPR013734">
    <property type="entry name" value="TF_Nrm1/Whi5"/>
</dbReference>
<dbReference type="PANTHER" id="PTHR40468">
    <property type="entry name" value="YALI0A15257P"/>
    <property type="match status" value="1"/>
</dbReference>
<evidence type="ECO:0000256" key="7">
    <source>
        <dbReference type="ARBA" id="ARBA00023163"/>
    </source>
</evidence>
<feature type="compositionally biased region" description="Polar residues" evidence="9">
    <location>
        <begin position="44"/>
        <end position="55"/>
    </location>
</feature>
<evidence type="ECO:0008006" key="12">
    <source>
        <dbReference type="Google" id="ProtNLM"/>
    </source>
</evidence>
<dbReference type="AlphaFoldDB" id="A0A9P8IHZ8"/>
<evidence type="ECO:0000256" key="8">
    <source>
        <dbReference type="ARBA" id="ARBA00023242"/>
    </source>
</evidence>
<keyword evidence="6" id="KW-0805">Transcription regulation</keyword>
<feature type="compositionally biased region" description="Polar residues" evidence="9">
    <location>
        <begin position="112"/>
        <end position="127"/>
    </location>
</feature>
<comment type="caution">
    <text evidence="10">The sequence shown here is derived from an EMBL/GenBank/DDBJ whole genome shotgun (WGS) entry which is preliminary data.</text>
</comment>
<dbReference type="Proteomes" id="UP000750711">
    <property type="component" value="Unassembled WGS sequence"/>
</dbReference>
<evidence type="ECO:0000256" key="5">
    <source>
        <dbReference type="ARBA" id="ARBA00022491"/>
    </source>
</evidence>
<reference evidence="10" key="1">
    <citation type="submission" date="2021-03" db="EMBL/GenBank/DDBJ databases">
        <title>Comparative genomics and phylogenomic investigation of the class Geoglossomycetes provide insights into ecological specialization and systematics.</title>
        <authorList>
            <person name="Melie T."/>
            <person name="Pirro S."/>
            <person name="Miller A.N."/>
            <person name="Quandt A."/>
        </authorList>
    </citation>
    <scope>NUCLEOTIDE SEQUENCE</scope>
    <source>
        <strain evidence="10">CAQ_001_2017</strain>
    </source>
</reference>
<dbReference type="GO" id="GO:0005737">
    <property type="term" value="C:cytoplasm"/>
    <property type="evidence" value="ECO:0007669"/>
    <property type="project" value="UniProtKB-SubCell"/>
</dbReference>
<dbReference type="EMBL" id="JAGHQM010001813">
    <property type="protein sequence ID" value="KAH0551721.1"/>
    <property type="molecule type" value="Genomic_DNA"/>
</dbReference>
<feature type="compositionally biased region" description="Polar residues" evidence="9">
    <location>
        <begin position="135"/>
        <end position="145"/>
    </location>
</feature>
<keyword evidence="7" id="KW-0804">Transcription</keyword>
<organism evidence="10 11">
    <name type="scientific">Trichoglossum hirsutum</name>
    <dbReference type="NCBI Taxonomy" id="265104"/>
    <lineage>
        <taxon>Eukaryota</taxon>
        <taxon>Fungi</taxon>
        <taxon>Dikarya</taxon>
        <taxon>Ascomycota</taxon>
        <taxon>Pezizomycotina</taxon>
        <taxon>Geoglossomycetes</taxon>
        <taxon>Geoglossales</taxon>
        <taxon>Geoglossaceae</taxon>
        <taxon>Trichoglossum</taxon>
    </lineage>
</organism>
<gene>
    <name evidence="10" type="ORF">GP486_007060</name>
</gene>
<dbReference type="PANTHER" id="PTHR40468:SF1">
    <property type="entry name" value="TOPOISOMERASE I DAMAGE AFFECTED PROTEIN 11"/>
    <property type="match status" value="1"/>
</dbReference>
<feature type="region of interest" description="Disordered" evidence="9">
    <location>
        <begin position="336"/>
        <end position="355"/>
    </location>
</feature>
<evidence type="ECO:0000256" key="2">
    <source>
        <dbReference type="ARBA" id="ARBA00004496"/>
    </source>
</evidence>
<evidence type="ECO:0000256" key="3">
    <source>
        <dbReference type="ARBA" id="ARBA00006922"/>
    </source>
</evidence>
<evidence type="ECO:0000256" key="9">
    <source>
        <dbReference type="SAM" id="MobiDB-lite"/>
    </source>
</evidence>
<proteinExistence type="inferred from homology"/>
<keyword evidence="8" id="KW-0539">Nucleus</keyword>
<evidence type="ECO:0000313" key="10">
    <source>
        <dbReference type="EMBL" id="KAH0551721.1"/>
    </source>
</evidence>
<name>A0A9P8IHZ8_9PEZI</name>
<dbReference type="GO" id="GO:0005634">
    <property type="term" value="C:nucleus"/>
    <property type="evidence" value="ECO:0007669"/>
    <property type="project" value="UniProtKB-SubCell"/>
</dbReference>
<sequence length="373" mass="39796">MGRLLKSRLALASFKAKNGWEHLPLKTVEPLAEREFKRKRPRSSGETVSDSSSAVSEHHRVSGLGIKTPSAGHPLPDEIYRHGNGLSHKKRAINKPSFQHPGPSGRARKRANSISSTLPKSQASLATWKSAHHLPQSSPVHHRQYSQLPVSHGANLSFVSEASTVPTEAFSPSFAAPSDDEENDLRAHSFQPSSSQICSSPPRTPPPSRSRAGRLRQANKSASTSQDPHTGKEGADLLLYLAGSPPSSINPVMKTRVFAPATPPSRNLALPSSMMTTPTGLLGGLGAPSTPSQFFDFSDYVNITPSPGQPQWGSRTPHILRTPLAAKEARRKLNFDSLAPTSGSPSLGGIGAEGGKKRISIGSQMQLGGELIP</sequence>
<feature type="region of interest" description="Disordered" evidence="9">
    <location>
        <begin position="32"/>
        <end position="145"/>
    </location>
</feature>